<gene>
    <name evidence="1" type="ORF">KI387_044345</name>
</gene>
<name>A0AA38GT73_TAXCH</name>
<proteinExistence type="predicted"/>
<comment type="caution">
    <text evidence="1">The sequence shown here is derived from an EMBL/GenBank/DDBJ whole genome shotgun (WGS) entry which is preliminary data.</text>
</comment>
<protein>
    <submittedName>
        <fullName evidence="1">Uncharacterized protein</fullName>
    </submittedName>
</protein>
<accession>A0AA38GT73</accession>
<dbReference type="Proteomes" id="UP000824469">
    <property type="component" value="Unassembled WGS sequence"/>
</dbReference>
<reference evidence="1 2" key="1">
    <citation type="journal article" date="2021" name="Nat. Plants">
        <title>The Taxus genome provides insights into paclitaxel biosynthesis.</title>
        <authorList>
            <person name="Xiong X."/>
            <person name="Gou J."/>
            <person name="Liao Q."/>
            <person name="Li Y."/>
            <person name="Zhou Q."/>
            <person name="Bi G."/>
            <person name="Li C."/>
            <person name="Du R."/>
            <person name="Wang X."/>
            <person name="Sun T."/>
            <person name="Guo L."/>
            <person name="Liang H."/>
            <person name="Lu P."/>
            <person name="Wu Y."/>
            <person name="Zhang Z."/>
            <person name="Ro D.K."/>
            <person name="Shang Y."/>
            <person name="Huang S."/>
            <person name="Yan J."/>
        </authorList>
    </citation>
    <scope>NUCLEOTIDE SEQUENCE [LARGE SCALE GENOMIC DNA]</scope>
    <source>
        <strain evidence="1">Ta-2019</strain>
    </source>
</reference>
<dbReference type="EMBL" id="JAHRHJ020000002">
    <property type="protein sequence ID" value="KAH9327853.1"/>
    <property type="molecule type" value="Genomic_DNA"/>
</dbReference>
<feature type="non-terminal residue" evidence="1">
    <location>
        <position position="74"/>
    </location>
</feature>
<keyword evidence="2" id="KW-1185">Reference proteome</keyword>
<organism evidence="1 2">
    <name type="scientific">Taxus chinensis</name>
    <name type="common">Chinese yew</name>
    <name type="synonym">Taxus wallichiana var. chinensis</name>
    <dbReference type="NCBI Taxonomy" id="29808"/>
    <lineage>
        <taxon>Eukaryota</taxon>
        <taxon>Viridiplantae</taxon>
        <taxon>Streptophyta</taxon>
        <taxon>Embryophyta</taxon>
        <taxon>Tracheophyta</taxon>
        <taxon>Spermatophyta</taxon>
        <taxon>Pinopsida</taxon>
        <taxon>Pinidae</taxon>
        <taxon>Conifers II</taxon>
        <taxon>Cupressales</taxon>
        <taxon>Taxaceae</taxon>
        <taxon>Taxus</taxon>
    </lineage>
</organism>
<evidence type="ECO:0000313" key="2">
    <source>
        <dbReference type="Proteomes" id="UP000824469"/>
    </source>
</evidence>
<dbReference type="AlphaFoldDB" id="A0AA38GT73"/>
<evidence type="ECO:0000313" key="1">
    <source>
        <dbReference type="EMBL" id="KAH9327853.1"/>
    </source>
</evidence>
<sequence length="74" mass="7432">VIDTGGGNVATGMCETLGANEIVFEVVVEGTVDVTGDTGVTYMVVIAGIRPNYEITRGKVDAGSTEPDGADAGV</sequence>
<feature type="non-terminal residue" evidence="1">
    <location>
        <position position="1"/>
    </location>
</feature>